<evidence type="ECO:0000256" key="4">
    <source>
        <dbReference type="ARBA" id="ARBA00022723"/>
    </source>
</evidence>
<keyword evidence="9" id="KW-0411">Iron-sulfur</keyword>
<evidence type="ECO:0000313" key="12">
    <source>
        <dbReference type="Proteomes" id="UP000248326"/>
    </source>
</evidence>
<dbReference type="OrthoDB" id="9784571at2"/>
<sequence length="366" mass="40025">MDAALHLQEFALSLGFDVAGWTTADVPRSAVDEYASWLRASRHAGMEYLERQLPRRADLSSTLPNAAGVLALGISHAFEDVTAPPGGVRLGNVARYAWTPDYHEQLQPLLSALEAEAARLGITARGTVDHAPVMERLLAGRAFLGWRGKSGMLVSTSLGAFTTLAVLLTDLPTPSVDEAHPDRCGRCARCVLACPTAAIGSDRAIDARRCVSYLTIEHRGPIPHALREGVGSWLFGCDGCLEVCPWSRKAGPLAQTLRPDPNLAHPDLTPFFTLTSRQFDKLYAGTAFSRPRRKGMARNACVVIGNTRAEQGRPLLDLAVRDPAWEVREAAAWALARFEAWRELALLEHDEHEIVRRTARHRAASF</sequence>
<reference evidence="11 12" key="1">
    <citation type="submission" date="2018-06" db="EMBL/GenBank/DDBJ databases">
        <title>Genomic Encyclopedia of Type Strains, Phase IV (KMG-IV): sequencing the most valuable type-strain genomes for metagenomic binning, comparative biology and taxonomic classification.</title>
        <authorList>
            <person name="Goeker M."/>
        </authorList>
    </citation>
    <scope>NUCLEOTIDE SEQUENCE [LARGE SCALE GENOMIC DNA]</scope>
    <source>
        <strain evidence="11 12">DSM 18048</strain>
    </source>
</reference>
<dbReference type="GO" id="GO:0046872">
    <property type="term" value="F:metal ion binding"/>
    <property type="evidence" value="ECO:0007669"/>
    <property type="project" value="UniProtKB-KW"/>
</dbReference>
<protein>
    <submittedName>
        <fullName evidence="11">Epoxyqueuosine reductase</fullName>
    </submittedName>
</protein>
<keyword evidence="1" id="KW-0004">4Fe-4S</keyword>
<dbReference type="GO" id="GO:0052693">
    <property type="term" value="F:epoxyqueuosine reductase activity"/>
    <property type="evidence" value="ECO:0007669"/>
    <property type="project" value="TreeGrafter"/>
</dbReference>
<dbReference type="EMBL" id="QJSX01000001">
    <property type="protein sequence ID" value="PYE56223.1"/>
    <property type="molecule type" value="Genomic_DNA"/>
</dbReference>
<dbReference type="Pfam" id="PF08331">
    <property type="entry name" value="QueG_DUF1730"/>
    <property type="match status" value="1"/>
</dbReference>
<dbReference type="PROSITE" id="PS00198">
    <property type="entry name" value="4FE4S_FER_1"/>
    <property type="match status" value="1"/>
</dbReference>
<organism evidence="11 12">
    <name type="scientific">Deinococcus yavapaiensis KR-236</name>
    <dbReference type="NCBI Taxonomy" id="694435"/>
    <lineage>
        <taxon>Bacteria</taxon>
        <taxon>Thermotogati</taxon>
        <taxon>Deinococcota</taxon>
        <taxon>Deinococci</taxon>
        <taxon>Deinococcales</taxon>
        <taxon>Deinococcaceae</taxon>
        <taxon>Deinococcus</taxon>
    </lineage>
</organism>
<dbReference type="GO" id="GO:0008616">
    <property type="term" value="P:tRNA queuosine(34) biosynthetic process"/>
    <property type="evidence" value="ECO:0007669"/>
    <property type="project" value="UniProtKB-KW"/>
</dbReference>
<dbReference type="PANTHER" id="PTHR30002:SF4">
    <property type="entry name" value="EPOXYQUEUOSINE REDUCTASE"/>
    <property type="match status" value="1"/>
</dbReference>
<keyword evidence="6" id="KW-0671">Queuosine biosynthesis</keyword>
<dbReference type="InterPro" id="IPR016024">
    <property type="entry name" value="ARM-type_fold"/>
</dbReference>
<name>A0A318SCA2_9DEIO</name>
<dbReference type="Pfam" id="PF02985">
    <property type="entry name" value="HEAT"/>
    <property type="match status" value="1"/>
</dbReference>
<dbReference type="Proteomes" id="UP000248326">
    <property type="component" value="Unassembled WGS sequence"/>
</dbReference>
<dbReference type="PANTHER" id="PTHR30002">
    <property type="entry name" value="EPOXYQUEUOSINE REDUCTASE"/>
    <property type="match status" value="1"/>
</dbReference>
<dbReference type="NCBIfam" id="TIGR00276">
    <property type="entry name" value="tRNA epoxyqueuosine(34) reductase QueG"/>
    <property type="match status" value="1"/>
</dbReference>
<evidence type="ECO:0000256" key="6">
    <source>
        <dbReference type="ARBA" id="ARBA00022785"/>
    </source>
</evidence>
<dbReference type="InterPro" id="IPR011989">
    <property type="entry name" value="ARM-like"/>
</dbReference>
<dbReference type="PROSITE" id="PS51379">
    <property type="entry name" value="4FE4S_FER_2"/>
    <property type="match status" value="1"/>
</dbReference>
<evidence type="ECO:0000259" key="10">
    <source>
        <dbReference type="PROSITE" id="PS51379"/>
    </source>
</evidence>
<dbReference type="InterPro" id="IPR000357">
    <property type="entry name" value="HEAT"/>
</dbReference>
<dbReference type="RefSeq" id="WP_110884753.1">
    <property type="nucleotide sequence ID" value="NZ_QJSX01000001.1"/>
</dbReference>
<keyword evidence="5" id="KW-0677">Repeat</keyword>
<evidence type="ECO:0000256" key="5">
    <source>
        <dbReference type="ARBA" id="ARBA00022737"/>
    </source>
</evidence>
<evidence type="ECO:0000256" key="7">
    <source>
        <dbReference type="ARBA" id="ARBA00023002"/>
    </source>
</evidence>
<gene>
    <name evidence="11" type="ORF">DES52_10127</name>
</gene>
<keyword evidence="7" id="KW-0560">Oxidoreductase</keyword>
<keyword evidence="4" id="KW-0479">Metal-binding</keyword>
<dbReference type="InterPro" id="IPR004453">
    <property type="entry name" value="QueG"/>
</dbReference>
<evidence type="ECO:0000256" key="9">
    <source>
        <dbReference type="ARBA" id="ARBA00023014"/>
    </source>
</evidence>
<dbReference type="SUPFAM" id="SSF48371">
    <property type="entry name" value="ARM repeat"/>
    <property type="match status" value="1"/>
</dbReference>
<dbReference type="Pfam" id="PF13484">
    <property type="entry name" value="Fer4_16"/>
    <property type="match status" value="1"/>
</dbReference>
<dbReference type="Gene3D" id="3.30.70.20">
    <property type="match status" value="1"/>
</dbReference>
<dbReference type="GO" id="GO:0051539">
    <property type="term" value="F:4 iron, 4 sulfur cluster binding"/>
    <property type="evidence" value="ECO:0007669"/>
    <property type="project" value="UniProtKB-KW"/>
</dbReference>
<evidence type="ECO:0000256" key="2">
    <source>
        <dbReference type="ARBA" id="ARBA00022490"/>
    </source>
</evidence>
<dbReference type="AlphaFoldDB" id="A0A318SCA2"/>
<accession>A0A318SCA2</accession>
<keyword evidence="12" id="KW-1185">Reference proteome</keyword>
<evidence type="ECO:0000256" key="3">
    <source>
        <dbReference type="ARBA" id="ARBA00022694"/>
    </source>
</evidence>
<proteinExistence type="predicted"/>
<comment type="caution">
    <text evidence="11">The sequence shown here is derived from an EMBL/GenBank/DDBJ whole genome shotgun (WGS) entry which is preliminary data.</text>
</comment>
<dbReference type="SUPFAM" id="SSF46548">
    <property type="entry name" value="alpha-helical ferredoxin"/>
    <property type="match status" value="1"/>
</dbReference>
<dbReference type="InterPro" id="IPR017900">
    <property type="entry name" value="4Fe4S_Fe_S_CS"/>
</dbReference>
<dbReference type="InterPro" id="IPR017896">
    <property type="entry name" value="4Fe4S_Fe-S-bd"/>
</dbReference>
<evidence type="ECO:0000256" key="1">
    <source>
        <dbReference type="ARBA" id="ARBA00022485"/>
    </source>
</evidence>
<keyword evidence="2" id="KW-0963">Cytoplasm</keyword>
<dbReference type="Gene3D" id="1.25.10.10">
    <property type="entry name" value="Leucine-rich Repeat Variant"/>
    <property type="match status" value="1"/>
</dbReference>
<keyword evidence="8" id="KW-0408">Iron</keyword>
<dbReference type="InterPro" id="IPR013542">
    <property type="entry name" value="QueG_DUF1730"/>
</dbReference>
<evidence type="ECO:0000256" key="8">
    <source>
        <dbReference type="ARBA" id="ARBA00023004"/>
    </source>
</evidence>
<feature type="domain" description="4Fe-4S ferredoxin-type" evidence="10">
    <location>
        <begin position="172"/>
        <end position="204"/>
    </location>
</feature>
<evidence type="ECO:0000313" key="11">
    <source>
        <dbReference type="EMBL" id="PYE56223.1"/>
    </source>
</evidence>
<keyword evidence="3" id="KW-0819">tRNA processing</keyword>